<sequence>MKHSSKSEASAPESSRAGKNWMIDDPSEHYISIRQVFFLAIACCLLIANMYGVQPIISDIASNLAIPIKSSGIILTLAQIGYGVGVLFIVPLGDSFENKRLILLLLCCLAIALFMVHLAAGMLVFYAAIFCVGLCSSVVQLIIPFSIGLIRPSQRGRLSSIIVAGAALGMVLGRPIFSFLTGLTGWRGVYLMAAGSVCAIIILFYYSIPAKACFAKKLSYPGIFVSMGKLFVTMPKVRSQVFMLLCNFTGFTLFWASFPIMLASELQFTHNDIAMLSLASLAAPLGVVVAGSMADKGWRLAIIGFGAFLCLLAFLITPLLGLATATMLLAIIFMDSGLNISNVFIQQAVLLENANARSRLNALIISVAFAGGALGSYWGPYIYTNFGWTPTALTGSTLSLISLGAYLHMRSVYKNEKSSI</sequence>
<gene>
    <name evidence="7" type="ORF">HNQ38_000710</name>
</gene>
<accession>A0A7W8BZ44</accession>
<feature type="transmembrane region" description="Helical" evidence="5">
    <location>
        <begin position="161"/>
        <end position="183"/>
    </location>
</feature>
<keyword evidence="3 5" id="KW-0472">Membrane</keyword>
<dbReference type="PANTHER" id="PTHR42910:SF1">
    <property type="entry name" value="MAJOR FACILITATOR SUPERFAMILY (MFS) PROFILE DOMAIN-CONTAINING PROTEIN"/>
    <property type="match status" value="1"/>
</dbReference>
<dbReference type="GO" id="GO:0022857">
    <property type="term" value="F:transmembrane transporter activity"/>
    <property type="evidence" value="ECO:0007669"/>
    <property type="project" value="InterPro"/>
</dbReference>
<dbReference type="CDD" id="cd17324">
    <property type="entry name" value="MFS_NepI_like"/>
    <property type="match status" value="1"/>
</dbReference>
<feature type="transmembrane region" description="Helical" evidence="5">
    <location>
        <begin position="362"/>
        <end position="380"/>
    </location>
</feature>
<dbReference type="Pfam" id="PF07690">
    <property type="entry name" value="MFS_1"/>
    <property type="match status" value="1"/>
</dbReference>
<evidence type="ECO:0000256" key="5">
    <source>
        <dbReference type="SAM" id="Phobius"/>
    </source>
</evidence>
<proteinExistence type="predicted"/>
<dbReference type="AlphaFoldDB" id="A0A7W8BZ44"/>
<dbReference type="PANTHER" id="PTHR42910">
    <property type="entry name" value="TRANSPORTER SCO4007-RELATED"/>
    <property type="match status" value="1"/>
</dbReference>
<evidence type="ECO:0000259" key="6">
    <source>
        <dbReference type="PROSITE" id="PS50850"/>
    </source>
</evidence>
<keyword evidence="1 5" id="KW-0812">Transmembrane</keyword>
<organism evidence="7 8">
    <name type="scientific">Desulfovibrio intestinalis</name>
    <dbReference type="NCBI Taxonomy" id="58621"/>
    <lineage>
        <taxon>Bacteria</taxon>
        <taxon>Pseudomonadati</taxon>
        <taxon>Thermodesulfobacteriota</taxon>
        <taxon>Desulfovibrionia</taxon>
        <taxon>Desulfovibrionales</taxon>
        <taxon>Desulfovibrionaceae</taxon>
        <taxon>Desulfovibrio</taxon>
    </lineage>
</organism>
<feature type="transmembrane region" description="Helical" evidence="5">
    <location>
        <begin position="386"/>
        <end position="407"/>
    </location>
</feature>
<keyword evidence="8" id="KW-1185">Reference proteome</keyword>
<protein>
    <submittedName>
        <fullName evidence="7">Putative MFS family arabinose efflux permease</fullName>
    </submittedName>
</protein>
<evidence type="ECO:0000256" key="4">
    <source>
        <dbReference type="SAM" id="MobiDB-lite"/>
    </source>
</evidence>
<dbReference type="SUPFAM" id="SSF103473">
    <property type="entry name" value="MFS general substrate transporter"/>
    <property type="match status" value="1"/>
</dbReference>
<feature type="region of interest" description="Disordered" evidence="4">
    <location>
        <begin position="1"/>
        <end position="20"/>
    </location>
</feature>
<dbReference type="Gene3D" id="1.20.1250.20">
    <property type="entry name" value="MFS general substrate transporter like domains"/>
    <property type="match status" value="1"/>
</dbReference>
<feature type="transmembrane region" description="Helical" evidence="5">
    <location>
        <begin position="36"/>
        <end position="53"/>
    </location>
</feature>
<dbReference type="InterPro" id="IPR036259">
    <property type="entry name" value="MFS_trans_sf"/>
</dbReference>
<dbReference type="RefSeq" id="WP_183718018.1">
    <property type="nucleotide sequence ID" value="NZ_JACHGO010000002.1"/>
</dbReference>
<feature type="transmembrane region" description="Helical" evidence="5">
    <location>
        <begin position="273"/>
        <end position="293"/>
    </location>
</feature>
<dbReference type="PROSITE" id="PS50850">
    <property type="entry name" value="MFS"/>
    <property type="match status" value="1"/>
</dbReference>
<evidence type="ECO:0000256" key="2">
    <source>
        <dbReference type="ARBA" id="ARBA00022989"/>
    </source>
</evidence>
<dbReference type="EMBL" id="JACHGO010000002">
    <property type="protein sequence ID" value="MBB5142631.1"/>
    <property type="molecule type" value="Genomic_DNA"/>
</dbReference>
<comment type="caution">
    <text evidence="7">The sequence shown here is derived from an EMBL/GenBank/DDBJ whole genome shotgun (WGS) entry which is preliminary data.</text>
</comment>
<keyword evidence="2 5" id="KW-1133">Transmembrane helix</keyword>
<name>A0A7W8BZ44_9BACT</name>
<dbReference type="InterPro" id="IPR020846">
    <property type="entry name" value="MFS_dom"/>
</dbReference>
<evidence type="ECO:0000313" key="8">
    <source>
        <dbReference type="Proteomes" id="UP000539075"/>
    </source>
</evidence>
<dbReference type="Proteomes" id="UP000539075">
    <property type="component" value="Unassembled WGS sequence"/>
</dbReference>
<feature type="transmembrane region" description="Helical" evidence="5">
    <location>
        <begin position="102"/>
        <end position="120"/>
    </location>
</feature>
<evidence type="ECO:0000256" key="1">
    <source>
        <dbReference type="ARBA" id="ARBA00022692"/>
    </source>
</evidence>
<feature type="transmembrane region" description="Helical" evidence="5">
    <location>
        <begin position="73"/>
        <end position="90"/>
    </location>
</feature>
<reference evidence="7 8" key="1">
    <citation type="submission" date="2020-08" db="EMBL/GenBank/DDBJ databases">
        <title>Genomic Encyclopedia of Type Strains, Phase IV (KMG-IV): sequencing the most valuable type-strain genomes for metagenomic binning, comparative biology and taxonomic classification.</title>
        <authorList>
            <person name="Goeker M."/>
        </authorList>
    </citation>
    <scope>NUCLEOTIDE SEQUENCE [LARGE SCALE GENOMIC DNA]</scope>
    <source>
        <strain evidence="7 8">DSM 11275</strain>
    </source>
</reference>
<feature type="domain" description="Major facilitator superfamily (MFS) profile" evidence="6">
    <location>
        <begin position="35"/>
        <end position="414"/>
    </location>
</feature>
<evidence type="ECO:0000313" key="7">
    <source>
        <dbReference type="EMBL" id="MBB5142631.1"/>
    </source>
</evidence>
<feature type="transmembrane region" description="Helical" evidence="5">
    <location>
        <begin position="241"/>
        <end position="261"/>
    </location>
</feature>
<feature type="transmembrane region" description="Helical" evidence="5">
    <location>
        <begin position="189"/>
        <end position="208"/>
    </location>
</feature>
<evidence type="ECO:0000256" key="3">
    <source>
        <dbReference type="ARBA" id="ARBA00023136"/>
    </source>
</evidence>
<feature type="transmembrane region" description="Helical" evidence="5">
    <location>
        <begin position="126"/>
        <end position="149"/>
    </location>
</feature>
<feature type="transmembrane region" description="Helical" evidence="5">
    <location>
        <begin position="300"/>
        <end position="321"/>
    </location>
</feature>
<feature type="transmembrane region" description="Helical" evidence="5">
    <location>
        <begin position="327"/>
        <end position="350"/>
    </location>
</feature>
<dbReference type="InterPro" id="IPR011701">
    <property type="entry name" value="MFS"/>
</dbReference>